<keyword evidence="13" id="KW-0732">Signal</keyword>
<dbReference type="GO" id="GO:0030335">
    <property type="term" value="P:positive regulation of cell migration"/>
    <property type="evidence" value="ECO:0007669"/>
    <property type="project" value="TreeGrafter"/>
</dbReference>
<dbReference type="PANTHER" id="PTHR11036:SF79">
    <property type="entry name" value="SEMAPHORIN 5C, ISOFORM A"/>
    <property type="match status" value="1"/>
</dbReference>
<evidence type="ECO:0000256" key="9">
    <source>
        <dbReference type="ARBA" id="ARBA00023180"/>
    </source>
</evidence>
<dbReference type="InterPro" id="IPR016201">
    <property type="entry name" value="PSI"/>
</dbReference>
<dbReference type="InterPro" id="IPR002165">
    <property type="entry name" value="Plexin_repeat"/>
</dbReference>
<feature type="transmembrane region" description="Helical" evidence="12">
    <location>
        <begin position="877"/>
        <end position="899"/>
    </location>
</feature>
<dbReference type="SUPFAM" id="SSF103575">
    <property type="entry name" value="Plexin repeat"/>
    <property type="match status" value="1"/>
</dbReference>
<feature type="signal peptide" evidence="13">
    <location>
        <begin position="1"/>
        <end position="25"/>
    </location>
</feature>
<dbReference type="GO" id="GO:0045499">
    <property type="term" value="F:chemorepellent activity"/>
    <property type="evidence" value="ECO:0007669"/>
    <property type="project" value="TreeGrafter"/>
</dbReference>
<accession>A0A9N9RV20</accession>
<dbReference type="PRINTS" id="PR01705">
    <property type="entry name" value="TSP1REPEAT"/>
</dbReference>
<evidence type="ECO:0000259" key="14">
    <source>
        <dbReference type="PROSITE" id="PS51004"/>
    </source>
</evidence>
<dbReference type="PROSITE" id="PS51004">
    <property type="entry name" value="SEMA"/>
    <property type="match status" value="1"/>
</dbReference>
<evidence type="ECO:0000256" key="1">
    <source>
        <dbReference type="ARBA" id="ARBA00004167"/>
    </source>
</evidence>
<dbReference type="InterPro" id="IPR015943">
    <property type="entry name" value="WD40/YVTN_repeat-like_dom_sf"/>
</dbReference>
<dbReference type="InterPro" id="IPR000884">
    <property type="entry name" value="TSP1_rpt"/>
</dbReference>
<evidence type="ECO:0000256" key="3">
    <source>
        <dbReference type="ARBA" id="ARBA00022737"/>
    </source>
</evidence>
<dbReference type="GO" id="GO:0005886">
    <property type="term" value="C:plasma membrane"/>
    <property type="evidence" value="ECO:0007669"/>
    <property type="project" value="TreeGrafter"/>
</dbReference>
<keyword evidence="5" id="KW-0524">Neurogenesis</keyword>
<evidence type="ECO:0000256" key="7">
    <source>
        <dbReference type="ARBA" id="ARBA00023136"/>
    </source>
</evidence>
<evidence type="ECO:0000256" key="4">
    <source>
        <dbReference type="ARBA" id="ARBA00022782"/>
    </source>
</evidence>
<keyword evidence="4" id="KW-0221">Differentiation</keyword>
<dbReference type="SUPFAM" id="SSF101912">
    <property type="entry name" value="Sema domain"/>
    <property type="match status" value="1"/>
</dbReference>
<evidence type="ECO:0000256" key="8">
    <source>
        <dbReference type="ARBA" id="ARBA00023157"/>
    </source>
</evidence>
<dbReference type="InterPro" id="IPR027231">
    <property type="entry name" value="Semaphorin"/>
</dbReference>
<dbReference type="Proteomes" id="UP001153620">
    <property type="component" value="Chromosome 2"/>
</dbReference>
<comment type="caution">
    <text evidence="10">Lacks conserved residue(s) required for the propagation of feature annotation.</text>
</comment>
<dbReference type="SMART" id="SM00423">
    <property type="entry name" value="PSI"/>
    <property type="match status" value="1"/>
</dbReference>
<evidence type="ECO:0000313" key="15">
    <source>
        <dbReference type="EMBL" id="CAG9803894.1"/>
    </source>
</evidence>
<reference evidence="15" key="1">
    <citation type="submission" date="2022-01" db="EMBL/GenBank/DDBJ databases">
        <authorList>
            <person name="King R."/>
        </authorList>
    </citation>
    <scope>NUCLEOTIDE SEQUENCE</scope>
</reference>
<dbReference type="InterPro" id="IPR036383">
    <property type="entry name" value="TSP1_rpt_sf"/>
</dbReference>
<feature type="region of interest" description="Disordered" evidence="11">
    <location>
        <begin position="941"/>
        <end position="989"/>
    </location>
</feature>
<keyword evidence="16" id="KW-1185">Reference proteome</keyword>
<dbReference type="InterPro" id="IPR036352">
    <property type="entry name" value="Semap_dom_sf"/>
</dbReference>
<dbReference type="SMART" id="SM00630">
    <property type="entry name" value="Sema"/>
    <property type="match status" value="1"/>
</dbReference>
<protein>
    <recommendedName>
        <fullName evidence="14">Sema domain-containing protein</fullName>
    </recommendedName>
</protein>
<dbReference type="GO" id="GO:0071526">
    <property type="term" value="P:semaphorin-plexin signaling pathway"/>
    <property type="evidence" value="ECO:0007669"/>
    <property type="project" value="TreeGrafter"/>
</dbReference>
<dbReference type="FunFam" id="2.20.100.10:FF:000001">
    <property type="entry name" value="semaphorin-5A isoform X1"/>
    <property type="match status" value="2"/>
</dbReference>
<keyword evidence="9" id="KW-0325">Glycoprotein</keyword>
<dbReference type="Pfam" id="PF01403">
    <property type="entry name" value="Sema"/>
    <property type="match status" value="1"/>
</dbReference>
<feature type="compositionally biased region" description="Polar residues" evidence="11">
    <location>
        <begin position="944"/>
        <end position="989"/>
    </location>
</feature>
<evidence type="ECO:0000256" key="2">
    <source>
        <dbReference type="ARBA" id="ARBA00022692"/>
    </source>
</evidence>
<keyword evidence="8" id="KW-1015">Disulfide bond</keyword>
<sequence length="1010" mass="114482">MSAKFQQIFKTIVIIILGKLVLVSSNELISQNDFRYVAYHDLLSTSSRYTDQNVTTFSRLYFDVNKNIIIAGARDFLYKFSLQLDLMQKVQWEASKNSIDTCLQKGQNEKDCRNYIMAIHVYNDEILVCGSFAYSPNCSWRNIDTLNLIKQEKSIGKSPFNPRSNITTLVTSDGRMYVGSTIDFSGSDSVILRSDLSNDYSKTLRTKQYNDLELFDPQFVGSFEHTDFIYFVFREVSIEVSSFGGKAIYSRIARICKNDNGGTHIFKDNWTSFLKARLNCSLPGGDFPFYFDEVQAISYLAEEGELYATFSTPENSIHGSAICVFNISAIESAFNGQIKYQETPGSPNWHQKTIESRNNYDCKFDHKSSNNLLDSTKYQLLDKSVQPLSISPLYVTKLERFYHIVVTKIATKLHENVKVIFVSNEEGYIKKISVLPRTKQSCLIEILEPELANAKIETLEYLQLTQSIYIGTSNSIMKIPSQRCSRHLSKVSCMNSMDPYCGWNDLTLACTSAPNNDPLTSYWYQNSTMCPILTVPVDGSFSAWSSWFKCAKNDNEPSFGNDNNQDTCFCRTRNCNSPAPKHGGKLCEGHTIQVSNCTVHGGWSEWSAYGACSQTCGVAIKVRKRTCTNPAPRHSGRICVGSNQQEIYCTDLPPCPQISPTLVGQIDGQWSEWSDWSQCSVPCGKGFRIRERKCNDPEPQNNGLDCIGCNIEYEECNKQSCNEVKKLGPWTTWLAFNSSEYGHMEKRYRYMCKAPINDPAELKISLFKEETRMCKKNDNVCQRVYLSSKASWGCWTDWSPCSVSCGKGRRVRYRKCLSSNGDILDDKECGDNPSVQDEICYNSSCDPASKECDENGNKFQLCDNATQEKLLSSSLGIHWIFILFLIFTILCCGITGFLTKNIIERKANRSRSIGSPHYLSTFPNQYSSLPTKDYIENNRAKRQPSFSGSTSRSKVPNSQGTLTKSNNNLLNQNTPKILKFQNDTDTSTMKRNSALNNMRLKQIEDDKDKY</sequence>
<organism evidence="15 16">
    <name type="scientific">Chironomus riparius</name>
    <dbReference type="NCBI Taxonomy" id="315576"/>
    <lineage>
        <taxon>Eukaryota</taxon>
        <taxon>Metazoa</taxon>
        <taxon>Ecdysozoa</taxon>
        <taxon>Arthropoda</taxon>
        <taxon>Hexapoda</taxon>
        <taxon>Insecta</taxon>
        <taxon>Pterygota</taxon>
        <taxon>Neoptera</taxon>
        <taxon>Endopterygota</taxon>
        <taxon>Diptera</taxon>
        <taxon>Nematocera</taxon>
        <taxon>Chironomoidea</taxon>
        <taxon>Chironomidae</taxon>
        <taxon>Chironominae</taxon>
        <taxon>Chironomus</taxon>
    </lineage>
</organism>
<dbReference type="PROSITE" id="PS50092">
    <property type="entry name" value="TSP1"/>
    <property type="match status" value="3"/>
</dbReference>
<dbReference type="Gene3D" id="3.30.1680.10">
    <property type="entry name" value="ligand-binding face of the semaphorins, domain 2"/>
    <property type="match status" value="1"/>
</dbReference>
<evidence type="ECO:0000256" key="12">
    <source>
        <dbReference type="SAM" id="Phobius"/>
    </source>
</evidence>
<evidence type="ECO:0000256" key="5">
    <source>
        <dbReference type="ARBA" id="ARBA00022902"/>
    </source>
</evidence>
<dbReference type="Pfam" id="PF00090">
    <property type="entry name" value="TSP_1"/>
    <property type="match status" value="4"/>
</dbReference>
<dbReference type="Gene3D" id="2.20.100.10">
    <property type="entry name" value="Thrombospondin type-1 (TSP1) repeat"/>
    <property type="match status" value="4"/>
</dbReference>
<dbReference type="Pfam" id="PF23260">
    <property type="entry name" value="TSP1_2"/>
    <property type="match status" value="1"/>
</dbReference>
<proteinExistence type="predicted"/>
<dbReference type="Gene3D" id="2.130.10.10">
    <property type="entry name" value="YVTN repeat-like/Quinoprotein amine dehydrogenase"/>
    <property type="match status" value="1"/>
</dbReference>
<dbReference type="Pfam" id="PF01437">
    <property type="entry name" value="PSI"/>
    <property type="match status" value="1"/>
</dbReference>
<dbReference type="OrthoDB" id="9988752at2759"/>
<evidence type="ECO:0000256" key="13">
    <source>
        <dbReference type="SAM" id="SignalP"/>
    </source>
</evidence>
<dbReference type="PANTHER" id="PTHR11036">
    <property type="entry name" value="SEMAPHORIN"/>
    <property type="match status" value="1"/>
</dbReference>
<evidence type="ECO:0000313" key="16">
    <source>
        <dbReference type="Proteomes" id="UP001153620"/>
    </source>
</evidence>
<evidence type="ECO:0000256" key="11">
    <source>
        <dbReference type="SAM" id="MobiDB-lite"/>
    </source>
</evidence>
<dbReference type="InterPro" id="IPR057563">
    <property type="entry name" value="Sema5A/B-like_TSP-1"/>
</dbReference>
<dbReference type="AlphaFoldDB" id="A0A9N9RV20"/>
<dbReference type="FunFam" id="2.20.100.10:FF:000021">
    <property type="entry name" value="semaphorin-5B isoform X1"/>
    <property type="match status" value="1"/>
</dbReference>
<keyword evidence="7 12" id="KW-0472">Membrane</keyword>
<reference evidence="15" key="2">
    <citation type="submission" date="2022-10" db="EMBL/GenBank/DDBJ databases">
        <authorList>
            <consortium name="ENA_rothamsted_submissions"/>
            <consortium name="culmorum"/>
            <person name="King R."/>
        </authorList>
    </citation>
    <scope>NUCLEOTIDE SEQUENCE</scope>
</reference>
<dbReference type="EMBL" id="OU895878">
    <property type="protein sequence ID" value="CAG9803894.1"/>
    <property type="molecule type" value="Genomic_DNA"/>
</dbReference>
<feature type="domain" description="Sema" evidence="14">
    <location>
        <begin position="20"/>
        <end position="481"/>
    </location>
</feature>
<keyword evidence="3" id="KW-0677">Repeat</keyword>
<dbReference type="GO" id="GO:0007411">
    <property type="term" value="P:axon guidance"/>
    <property type="evidence" value="ECO:0007669"/>
    <property type="project" value="TreeGrafter"/>
</dbReference>
<keyword evidence="6 12" id="KW-1133">Transmembrane helix</keyword>
<dbReference type="SMART" id="SM00209">
    <property type="entry name" value="TSP1"/>
    <property type="match status" value="3"/>
</dbReference>
<comment type="subcellular location">
    <subcellularLocation>
        <location evidence="1">Membrane</location>
        <topology evidence="1">Single-pass membrane protein</topology>
    </subcellularLocation>
</comment>
<feature type="chain" id="PRO_5040455482" description="Sema domain-containing protein" evidence="13">
    <location>
        <begin position="26"/>
        <end position="1010"/>
    </location>
</feature>
<name>A0A9N9RV20_9DIPT</name>
<dbReference type="InterPro" id="IPR001627">
    <property type="entry name" value="Semap_dom"/>
</dbReference>
<dbReference type="SUPFAM" id="SSF82895">
    <property type="entry name" value="TSP-1 type 1 repeat"/>
    <property type="match status" value="3"/>
</dbReference>
<evidence type="ECO:0000256" key="10">
    <source>
        <dbReference type="PROSITE-ProRule" id="PRU00352"/>
    </source>
</evidence>
<keyword evidence="2 12" id="KW-0812">Transmembrane</keyword>
<dbReference type="GO" id="GO:0030215">
    <property type="term" value="F:semaphorin receptor binding"/>
    <property type="evidence" value="ECO:0007669"/>
    <property type="project" value="InterPro"/>
</dbReference>
<evidence type="ECO:0000256" key="6">
    <source>
        <dbReference type="ARBA" id="ARBA00022989"/>
    </source>
</evidence>
<gene>
    <name evidence="15" type="ORF">CHIRRI_LOCUS6789</name>
</gene>